<name>A0AB74FG71_9MYCO</name>
<dbReference type="SUPFAM" id="SSF53474">
    <property type="entry name" value="alpha/beta-Hydrolases"/>
    <property type="match status" value="1"/>
</dbReference>
<dbReference type="GO" id="GO:0006629">
    <property type="term" value="P:lipid metabolic process"/>
    <property type="evidence" value="ECO:0007669"/>
    <property type="project" value="InterPro"/>
</dbReference>
<organism evidence="1 2">
    <name type="scientific">Mycobacteroides abscessus subsp. abscessus</name>
    <dbReference type="NCBI Taxonomy" id="1185650"/>
    <lineage>
        <taxon>Bacteria</taxon>
        <taxon>Bacillati</taxon>
        <taxon>Actinomycetota</taxon>
        <taxon>Actinomycetes</taxon>
        <taxon>Mycobacteriales</taxon>
        <taxon>Mycobacteriaceae</taxon>
        <taxon>Mycobacteroides</taxon>
        <taxon>Mycobacteroides abscessus</taxon>
    </lineage>
</organism>
<evidence type="ECO:0000313" key="1">
    <source>
        <dbReference type="EMBL" id="SIN25272.1"/>
    </source>
</evidence>
<evidence type="ECO:0000313" key="2">
    <source>
        <dbReference type="Proteomes" id="UP000184831"/>
    </source>
</evidence>
<accession>A0AB74FG71</accession>
<comment type="caution">
    <text evidence="1">The sequence shown here is derived from an EMBL/GenBank/DDBJ whole genome shotgun (WGS) entry which is preliminary data.</text>
</comment>
<gene>
    <name evidence="1" type="ORF">SAMEA2152244_03638</name>
</gene>
<reference evidence="1 2" key="1">
    <citation type="submission" date="2016-11" db="EMBL/GenBank/DDBJ databases">
        <authorList>
            <consortium name="Pathogen Informatics"/>
        </authorList>
    </citation>
    <scope>NUCLEOTIDE SEQUENCE [LARGE SCALE GENOMIC DNA]</scope>
    <source>
        <strain evidence="1 2">696</strain>
    </source>
</reference>
<proteinExistence type="predicted"/>
<dbReference type="Proteomes" id="UP000184831">
    <property type="component" value="Unassembled WGS sequence"/>
</dbReference>
<protein>
    <submittedName>
        <fullName evidence="1">Lecithin:cholesterol acyltransferase</fullName>
    </submittedName>
</protein>
<dbReference type="InterPro" id="IPR029058">
    <property type="entry name" value="AB_hydrolase_fold"/>
</dbReference>
<keyword evidence="1" id="KW-0808">Transferase</keyword>
<dbReference type="AlphaFoldDB" id="A0AB74FG71"/>
<keyword evidence="1" id="KW-0012">Acyltransferase</keyword>
<sequence length="457" mass="49649">MSNNDLVVVIPGIGGSTLERGTIPLWSTKPGKLITALTVLTTHLQTLQLPDGIGDEAPDDGVRAGTAISSLHVIPGLWSPAHGYQRLVRHLQPLFMPTKRHARGYAITNPLVFPYDWRLSNRYTARQLKVFVERALGQWREYAPENRDAQVVFVCHSMGGLVARWYISCEGGAELTRKLITLGTPHRGALKALAVLTEGPLPQLGRFGEWLHQTAISFPSIAQLLPSYACVNGEHGPEYLVDQLCSPLPTRCIKDSARFYQELEVAEDADSGSRSRTHVIIGGSQNTAVSATLSGGRYRYSLLLDGIEPGGDGTVSAASVPKGIALDSNSIRRIADKHGNLHCNKAAIYEIESIITAAPIMIKSFASQDLSVCTPELVSADQRFSATITSPSGRCAVEIALYDERNTQVERLVKTIGTDPTVYTTDPLKPGGYTCTVRKTNDPLSGVTSPFLVWARH</sequence>
<dbReference type="InterPro" id="IPR003386">
    <property type="entry name" value="LACT/PDAT_acylTrfase"/>
</dbReference>
<dbReference type="RefSeq" id="WP_005112672.1">
    <property type="nucleotide sequence ID" value="NZ_AP028617.1"/>
</dbReference>
<dbReference type="GO" id="GO:0008374">
    <property type="term" value="F:O-acyltransferase activity"/>
    <property type="evidence" value="ECO:0007669"/>
    <property type="project" value="InterPro"/>
</dbReference>
<dbReference type="GeneID" id="93381754"/>
<dbReference type="Pfam" id="PF02450">
    <property type="entry name" value="LCAT"/>
    <property type="match status" value="1"/>
</dbReference>
<dbReference type="EMBL" id="FSQE01000007">
    <property type="protein sequence ID" value="SIN25272.1"/>
    <property type="molecule type" value="Genomic_DNA"/>
</dbReference>
<dbReference type="PANTHER" id="PTHR11440">
    <property type="entry name" value="LECITHIN-CHOLESTEROL ACYLTRANSFERASE-RELATED"/>
    <property type="match status" value="1"/>
</dbReference>
<dbReference type="Gene3D" id="3.40.50.1820">
    <property type="entry name" value="alpha/beta hydrolase"/>
    <property type="match status" value="1"/>
</dbReference>